<dbReference type="GO" id="GO:0061157">
    <property type="term" value="P:mRNA destabilization"/>
    <property type="evidence" value="ECO:0007669"/>
    <property type="project" value="TreeGrafter"/>
</dbReference>
<comment type="subcellular location">
    <subcellularLocation>
        <location evidence="1">Cytoplasm</location>
    </subcellularLocation>
</comment>
<dbReference type="PROSITE" id="PS50882">
    <property type="entry name" value="YTH"/>
    <property type="match status" value="1"/>
</dbReference>
<dbReference type="AlphaFoldDB" id="A0A023FVG1"/>
<evidence type="ECO:0000256" key="2">
    <source>
        <dbReference type="ARBA" id="ARBA00022490"/>
    </source>
</evidence>
<evidence type="ECO:0000313" key="6">
    <source>
        <dbReference type="EMBL" id="JAC24705.1"/>
    </source>
</evidence>
<name>A0A023FVG1_AMBPA</name>
<feature type="domain" description="YTH" evidence="5">
    <location>
        <begin position="431"/>
        <end position="563"/>
    </location>
</feature>
<feature type="compositionally biased region" description="Low complexity" evidence="4">
    <location>
        <begin position="346"/>
        <end position="364"/>
    </location>
</feature>
<dbReference type="PANTHER" id="PTHR12357:SF89">
    <property type="entry name" value="YTH DOMAIN-CONTAINING FAMILY PROTEIN"/>
    <property type="match status" value="1"/>
</dbReference>
<dbReference type="GO" id="GO:0003729">
    <property type="term" value="F:mRNA binding"/>
    <property type="evidence" value="ECO:0007669"/>
    <property type="project" value="TreeGrafter"/>
</dbReference>
<evidence type="ECO:0000256" key="3">
    <source>
        <dbReference type="ARBA" id="ARBA00022884"/>
    </source>
</evidence>
<proteinExistence type="evidence at transcript level"/>
<feature type="compositionally biased region" description="Basic residues" evidence="4">
    <location>
        <begin position="631"/>
        <end position="641"/>
    </location>
</feature>
<feature type="region of interest" description="Disordered" evidence="4">
    <location>
        <begin position="584"/>
        <end position="604"/>
    </location>
</feature>
<accession>A0A023FVG1</accession>
<protein>
    <submittedName>
        <fullName evidence="6">Putative yth domain family protein 1</fullName>
    </submittedName>
</protein>
<keyword evidence="3" id="KW-0694">RNA-binding</keyword>
<feature type="region of interest" description="Disordered" evidence="4">
    <location>
        <begin position="149"/>
        <end position="176"/>
    </location>
</feature>
<reference evidence="6" key="1">
    <citation type="submission" date="2014-03" db="EMBL/GenBank/DDBJ databases">
        <title>The sialotranscriptome of Amblyomma triste, Amblyomma parvum and Amblyomma cajennense ticks, uncovered by 454-based RNA-seq.</title>
        <authorList>
            <person name="Garcia G.R."/>
            <person name="Gardinassi L.G."/>
            <person name="Ribeiro J.M."/>
            <person name="Anatrielo E."/>
            <person name="Ferreira B.R."/>
            <person name="Moreira H.N."/>
            <person name="Mafra C."/>
            <person name="Olegario M.M."/>
            <person name="Szabo P.J."/>
            <person name="Miranda-Santos I.K."/>
            <person name="Maruyama S.R."/>
        </authorList>
    </citation>
    <scope>NUCLEOTIDE SEQUENCE</scope>
    <source>
        <strain evidence="6">Araguapaz</strain>
        <tissue evidence="6">Salivary glands</tissue>
    </source>
</reference>
<dbReference type="InterPro" id="IPR045168">
    <property type="entry name" value="YTH_prot"/>
</dbReference>
<sequence length="641" mass="71074">RAHEEPPLFLCFVCGGFKTIVAHPRTAYAEQCGKKSPERGDTPSRSGTYRQPILKDEAKRPTVVCVMSRSVQTTSKMATLRSCFSEVLCGGPGREDFGTAFVLTVERSVFFLSVVSFTFCRFLEMQRMKSQGNPVSNGPKDMVKDEEFDSWRNQNQQPQPAAQQQQQQTTYQPHLSTSNLGEPYIPSYYASMSFPYLNQGLGDGAWSNGGDPVGFFGSYGGQMGAGGEQPPQHYVDGGAGMFSQNSFAGYGQGFGFFPGSGGDYSTWGTAASSGQPAAAANKGYPEEYYRGDYDQTGMDRGLKHLEQGLRSLALGGDKDFAATKEPYAKDPKKLAGGDKKLSWASVASQPAKPKAVKSKSPLLPAAAPSKHPMDIGTWEGKNGAKPRGNAAPWASQAPPPPESSYTHPVLEKLRLENNYNPKDFDLEPKGARYFIIKSYSEDDIHRSIKYSIWCSTEHGNKRLDAAYRDAQGPVLLFFSVNGSGHFCGMAEMVSPVDYTASSSVWAQDKWKGQFRVRWVYVKDVPNSQLRHIRLENNENKPVTNSRDTQEVPPEKGRQVLKILHGFRHTTSIFDDFLHYEKRQEEDEQREFPSVPAGGPAEPGLLPNLDHLKTAEAMKDNKMPMPTSNHHMQSRYHHQQAW</sequence>
<dbReference type="Pfam" id="PF04146">
    <property type="entry name" value="YTH"/>
    <property type="match status" value="1"/>
</dbReference>
<feature type="region of interest" description="Disordered" evidence="4">
    <location>
        <begin position="345"/>
        <end position="405"/>
    </location>
</feature>
<feature type="compositionally biased region" description="Basic and acidic residues" evidence="4">
    <location>
        <begin position="32"/>
        <end position="42"/>
    </location>
</feature>
<dbReference type="EMBL" id="GBBL01002615">
    <property type="protein sequence ID" value="JAC24705.1"/>
    <property type="molecule type" value="mRNA"/>
</dbReference>
<dbReference type="InterPro" id="IPR007275">
    <property type="entry name" value="YTH_domain"/>
</dbReference>
<feature type="non-terminal residue" evidence="6">
    <location>
        <position position="1"/>
    </location>
</feature>
<evidence type="ECO:0000256" key="4">
    <source>
        <dbReference type="SAM" id="MobiDB-lite"/>
    </source>
</evidence>
<dbReference type="GO" id="GO:1990247">
    <property type="term" value="F:N6-methyladenosine-containing RNA reader activity"/>
    <property type="evidence" value="ECO:0007669"/>
    <property type="project" value="TreeGrafter"/>
</dbReference>
<dbReference type="Gene3D" id="3.10.590.10">
    <property type="entry name" value="ph1033 like domains"/>
    <property type="match status" value="1"/>
</dbReference>
<feature type="region of interest" description="Disordered" evidence="4">
    <location>
        <begin position="32"/>
        <end position="53"/>
    </location>
</feature>
<feature type="compositionally biased region" description="Low complexity" evidence="4">
    <location>
        <begin position="153"/>
        <end position="168"/>
    </location>
</feature>
<evidence type="ECO:0000256" key="1">
    <source>
        <dbReference type="ARBA" id="ARBA00004496"/>
    </source>
</evidence>
<dbReference type="GO" id="GO:0005737">
    <property type="term" value="C:cytoplasm"/>
    <property type="evidence" value="ECO:0007669"/>
    <property type="project" value="UniProtKB-SubCell"/>
</dbReference>
<organism evidence="6">
    <name type="scientific">Amblyomma parvum</name>
    <name type="common">South American tick</name>
    <dbReference type="NCBI Taxonomy" id="251391"/>
    <lineage>
        <taxon>Eukaryota</taxon>
        <taxon>Metazoa</taxon>
        <taxon>Ecdysozoa</taxon>
        <taxon>Arthropoda</taxon>
        <taxon>Chelicerata</taxon>
        <taxon>Arachnida</taxon>
        <taxon>Acari</taxon>
        <taxon>Parasitiformes</taxon>
        <taxon>Ixodida</taxon>
        <taxon>Ixodoidea</taxon>
        <taxon>Ixodidae</taxon>
        <taxon>Amblyomminae</taxon>
        <taxon>Amblyomma</taxon>
    </lineage>
</organism>
<dbReference type="PANTHER" id="PTHR12357">
    <property type="entry name" value="YTH YT521-B HOMOLOGY DOMAIN-CONTAINING"/>
    <property type="match status" value="1"/>
</dbReference>
<keyword evidence="2" id="KW-0963">Cytoplasm</keyword>
<dbReference type="FunFam" id="3.10.590.10:FF:000001">
    <property type="entry name" value="YTH domain family 1, isoform CRA_a"/>
    <property type="match status" value="1"/>
</dbReference>
<evidence type="ECO:0000259" key="5">
    <source>
        <dbReference type="PROSITE" id="PS50882"/>
    </source>
</evidence>
<feature type="compositionally biased region" description="Low complexity" evidence="4">
    <location>
        <begin position="595"/>
        <end position="604"/>
    </location>
</feature>
<feature type="region of interest" description="Disordered" evidence="4">
    <location>
        <begin position="620"/>
        <end position="641"/>
    </location>
</feature>
<dbReference type="CDD" id="cd21134">
    <property type="entry name" value="YTH"/>
    <property type="match status" value="1"/>
</dbReference>